<dbReference type="Pfam" id="PF08592">
    <property type="entry name" value="Anthrone_oxy"/>
    <property type="match status" value="1"/>
</dbReference>
<evidence type="ECO:0000313" key="8">
    <source>
        <dbReference type="Proteomes" id="UP000676310"/>
    </source>
</evidence>
<keyword evidence="4 6" id="KW-0472">Membrane</keyword>
<dbReference type="EMBL" id="CAJRGZ010000017">
    <property type="protein sequence ID" value="CAG5156956.1"/>
    <property type="molecule type" value="Genomic_DNA"/>
</dbReference>
<dbReference type="RefSeq" id="XP_043168299.1">
    <property type="nucleotide sequence ID" value="XM_043312364.1"/>
</dbReference>
<organism evidence="7 8">
    <name type="scientific">Alternaria atra</name>
    <dbReference type="NCBI Taxonomy" id="119953"/>
    <lineage>
        <taxon>Eukaryota</taxon>
        <taxon>Fungi</taxon>
        <taxon>Dikarya</taxon>
        <taxon>Ascomycota</taxon>
        <taxon>Pezizomycotina</taxon>
        <taxon>Dothideomycetes</taxon>
        <taxon>Pleosporomycetidae</taxon>
        <taxon>Pleosporales</taxon>
        <taxon>Pleosporineae</taxon>
        <taxon>Pleosporaceae</taxon>
        <taxon>Alternaria</taxon>
        <taxon>Alternaria sect. Ulocladioides</taxon>
    </lineage>
</organism>
<gene>
    <name evidence="7" type="ORF">ALTATR162_LOCUS4749</name>
</gene>
<proteinExistence type="inferred from homology"/>
<keyword evidence="3 6" id="KW-1133">Transmembrane helix</keyword>
<feature type="transmembrane region" description="Helical" evidence="6">
    <location>
        <begin position="88"/>
        <end position="109"/>
    </location>
</feature>
<dbReference type="GO" id="GO:0016020">
    <property type="term" value="C:membrane"/>
    <property type="evidence" value="ECO:0007669"/>
    <property type="project" value="UniProtKB-SubCell"/>
</dbReference>
<evidence type="ECO:0008006" key="9">
    <source>
        <dbReference type="Google" id="ProtNLM"/>
    </source>
</evidence>
<dbReference type="GeneID" id="67016450"/>
<evidence type="ECO:0000256" key="6">
    <source>
        <dbReference type="SAM" id="Phobius"/>
    </source>
</evidence>
<evidence type="ECO:0000256" key="1">
    <source>
        <dbReference type="ARBA" id="ARBA00004141"/>
    </source>
</evidence>
<evidence type="ECO:0000256" key="5">
    <source>
        <dbReference type="ARBA" id="ARBA00034313"/>
    </source>
</evidence>
<dbReference type="Proteomes" id="UP000676310">
    <property type="component" value="Unassembled WGS sequence"/>
</dbReference>
<dbReference type="OrthoDB" id="5343383at2759"/>
<dbReference type="InterPro" id="IPR013901">
    <property type="entry name" value="Anthrone_oxy"/>
</dbReference>
<dbReference type="PANTHER" id="PTHR35042">
    <property type="entry name" value="ANTHRONE OXYGENASE ENCC"/>
    <property type="match status" value="1"/>
</dbReference>
<feature type="transmembrane region" description="Helical" evidence="6">
    <location>
        <begin position="54"/>
        <end position="76"/>
    </location>
</feature>
<evidence type="ECO:0000313" key="7">
    <source>
        <dbReference type="EMBL" id="CAG5156956.1"/>
    </source>
</evidence>
<dbReference type="AlphaFoldDB" id="A0A8J2HYN0"/>
<comment type="similarity">
    <text evidence="5">Belongs to the anthrone oxygenase family.</text>
</comment>
<evidence type="ECO:0000256" key="4">
    <source>
        <dbReference type="ARBA" id="ARBA00023136"/>
    </source>
</evidence>
<comment type="caution">
    <text evidence="7">The sequence shown here is derived from an EMBL/GenBank/DDBJ whole genome shotgun (WGS) entry which is preliminary data.</text>
</comment>
<keyword evidence="2 6" id="KW-0812">Transmembrane</keyword>
<evidence type="ECO:0000256" key="3">
    <source>
        <dbReference type="ARBA" id="ARBA00022989"/>
    </source>
</evidence>
<keyword evidence="8" id="KW-1185">Reference proteome</keyword>
<protein>
    <recommendedName>
        <fullName evidence="9">DUF1772-domain-containing protein</fullName>
    </recommendedName>
</protein>
<feature type="transmembrane region" description="Helical" evidence="6">
    <location>
        <begin position="12"/>
        <end position="34"/>
    </location>
</feature>
<accession>A0A8J2HYN0</accession>
<reference evidence="7" key="1">
    <citation type="submission" date="2021-05" db="EMBL/GenBank/DDBJ databases">
        <authorList>
            <person name="Stam R."/>
        </authorList>
    </citation>
    <scope>NUCLEOTIDE SEQUENCE</scope>
    <source>
        <strain evidence="7">CS162</strain>
    </source>
</reference>
<comment type="subcellular location">
    <subcellularLocation>
        <location evidence="1">Membrane</location>
        <topology evidence="1">Multi-pass membrane protein</topology>
    </subcellularLocation>
</comment>
<name>A0A8J2HYN0_9PLEO</name>
<sequence length="190" mass="20435">MSEPSRTIVPILQTVATIAPAIYTGFTFAYSHVVMPPLITHAPPKLLAKQWLQAYQFAPIFVAPLIMSGASSNVLLGYLSRGSSSSATFLYVIAALANVSIIPYTALYMEPGVNGAGKWKAQEMLRDEGFSLKGIGQGTDKDTASEGAKRWAGKVDMKTIAETWARTNAWRYVITAVATVVSATATIMRS</sequence>
<dbReference type="PANTHER" id="PTHR35042:SF1">
    <property type="entry name" value="DUF1772-DOMAIN-CONTAINING PROTEIN"/>
    <property type="match status" value="1"/>
</dbReference>
<evidence type="ECO:0000256" key="2">
    <source>
        <dbReference type="ARBA" id="ARBA00022692"/>
    </source>
</evidence>